<dbReference type="Pfam" id="PF04039">
    <property type="entry name" value="MnhB"/>
    <property type="match status" value="1"/>
</dbReference>
<evidence type="ECO:0000256" key="4">
    <source>
        <dbReference type="ARBA" id="ARBA00022692"/>
    </source>
</evidence>
<evidence type="ECO:0000256" key="2">
    <source>
        <dbReference type="ARBA" id="ARBA00009425"/>
    </source>
</evidence>
<accession>A0A2T0WVG9</accession>
<reference evidence="9 10" key="1">
    <citation type="submission" date="2018-03" db="EMBL/GenBank/DDBJ databases">
        <title>Genomic Encyclopedia of Archaeal and Bacterial Type Strains, Phase II (KMG-II): from individual species to whole genera.</title>
        <authorList>
            <person name="Goeker M."/>
        </authorList>
    </citation>
    <scope>NUCLEOTIDE SEQUENCE [LARGE SCALE GENOMIC DNA]</scope>
    <source>
        <strain evidence="9 10">DSM 27929</strain>
    </source>
</reference>
<evidence type="ECO:0000313" key="9">
    <source>
        <dbReference type="EMBL" id="PRY90667.1"/>
    </source>
</evidence>
<feature type="transmembrane region" description="Helical" evidence="7">
    <location>
        <begin position="12"/>
        <end position="30"/>
    </location>
</feature>
<feature type="transmembrane region" description="Helical" evidence="7">
    <location>
        <begin position="107"/>
        <end position="133"/>
    </location>
</feature>
<dbReference type="InterPro" id="IPR050622">
    <property type="entry name" value="CPA3_antiporter_subunitB"/>
</dbReference>
<feature type="transmembrane region" description="Helical" evidence="7">
    <location>
        <begin position="68"/>
        <end position="87"/>
    </location>
</feature>
<evidence type="ECO:0000256" key="7">
    <source>
        <dbReference type="SAM" id="Phobius"/>
    </source>
</evidence>
<keyword evidence="6 7" id="KW-0472">Membrane</keyword>
<protein>
    <submittedName>
        <fullName evidence="9">Multicomponent Na+:H+ antiporter subunit B</fullName>
    </submittedName>
</protein>
<feature type="transmembrane region" description="Helical" evidence="7">
    <location>
        <begin position="36"/>
        <end position="56"/>
    </location>
</feature>
<dbReference type="GO" id="GO:0005886">
    <property type="term" value="C:plasma membrane"/>
    <property type="evidence" value="ECO:0007669"/>
    <property type="project" value="UniProtKB-SubCell"/>
</dbReference>
<evidence type="ECO:0000256" key="5">
    <source>
        <dbReference type="ARBA" id="ARBA00022989"/>
    </source>
</evidence>
<keyword evidence="10" id="KW-1185">Reference proteome</keyword>
<dbReference type="PANTHER" id="PTHR33932:SF4">
    <property type="entry name" value="NA(+)_H(+) ANTIPORTER SUBUNIT B"/>
    <property type="match status" value="1"/>
</dbReference>
<evidence type="ECO:0000256" key="3">
    <source>
        <dbReference type="ARBA" id="ARBA00022475"/>
    </source>
</evidence>
<evidence type="ECO:0000313" key="10">
    <source>
        <dbReference type="Proteomes" id="UP000238157"/>
    </source>
</evidence>
<dbReference type="RefSeq" id="WP_106131896.1">
    <property type="nucleotide sequence ID" value="NZ_PVTR01000001.1"/>
</dbReference>
<organism evidence="9 10">
    <name type="scientific">Mongoliibacter ruber</name>
    <dbReference type="NCBI Taxonomy" id="1750599"/>
    <lineage>
        <taxon>Bacteria</taxon>
        <taxon>Pseudomonadati</taxon>
        <taxon>Bacteroidota</taxon>
        <taxon>Cytophagia</taxon>
        <taxon>Cytophagales</taxon>
        <taxon>Cyclobacteriaceae</taxon>
        <taxon>Mongoliibacter</taxon>
    </lineage>
</organism>
<proteinExistence type="inferred from homology"/>
<dbReference type="AlphaFoldDB" id="A0A2T0WVG9"/>
<sequence>MKSLIFQTASRYLLPLLLLFSVFILLRGHYLPGGGFVGGLMAAIAFILYSFAFGLKETRSIVKLNPRYLMPIGLAICILSAISPWLVGLPVMTGLWYDEPLQLIGMVGSALFFDIGVYLVVIGSTLTIMFSIIETI</sequence>
<dbReference type="InterPro" id="IPR007182">
    <property type="entry name" value="MnhB"/>
</dbReference>
<dbReference type="Proteomes" id="UP000238157">
    <property type="component" value="Unassembled WGS sequence"/>
</dbReference>
<comment type="caution">
    <text evidence="9">The sequence shown here is derived from an EMBL/GenBank/DDBJ whole genome shotgun (WGS) entry which is preliminary data.</text>
</comment>
<comment type="similarity">
    <text evidence="2">Belongs to the CPA3 antiporters (TC 2.A.63) subunit B family.</text>
</comment>
<dbReference type="EMBL" id="PVTR01000001">
    <property type="protein sequence ID" value="PRY90667.1"/>
    <property type="molecule type" value="Genomic_DNA"/>
</dbReference>
<dbReference type="OrthoDB" id="9798859at2"/>
<evidence type="ECO:0000256" key="1">
    <source>
        <dbReference type="ARBA" id="ARBA00004651"/>
    </source>
</evidence>
<evidence type="ECO:0000256" key="6">
    <source>
        <dbReference type="ARBA" id="ARBA00023136"/>
    </source>
</evidence>
<keyword evidence="5 7" id="KW-1133">Transmembrane helix</keyword>
<name>A0A2T0WVG9_9BACT</name>
<evidence type="ECO:0000259" key="8">
    <source>
        <dbReference type="Pfam" id="PF04039"/>
    </source>
</evidence>
<keyword evidence="4 7" id="KW-0812">Transmembrane</keyword>
<dbReference type="PANTHER" id="PTHR33932">
    <property type="entry name" value="NA(+)/H(+) ANTIPORTER SUBUNIT B"/>
    <property type="match status" value="1"/>
</dbReference>
<keyword evidence="3" id="KW-1003">Cell membrane</keyword>
<comment type="subcellular location">
    <subcellularLocation>
        <location evidence="1">Cell membrane</location>
        <topology evidence="1">Multi-pass membrane protein</topology>
    </subcellularLocation>
</comment>
<feature type="domain" description="Na+/H+ antiporter MnhB subunit-related protein" evidence="8">
    <location>
        <begin position="5"/>
        <end position="126"/>
    </location>
</feature>
<gene>
    <name evidence="9" type="ORF">CLW00_101331</name>
</gene>
<dbReference type="NCBIfam" id="NF009163">
    <property type="entry name" value="PRK12509.1"/>
    <property type="match status" value="1"/>
</dbReference>